<dbReference type="Proteomes" id="UP001244011">
    <property type="component" value="Unassembled WGS sequence"/>
</dbReference>
<keyword evidence="6" id="KW-1185">Reference proteome</keyword>
<evidence type="ECO:0000313" key="6">
    <source>
        <dbReference type="Proteomes" id="UP001244011"/>
    </source>
</evidence>
<dbReference type="SUPFAM" id="SSF49899">
    <property type="entry name" value="Concanavalin A-like lectins/glucanases"/>
    <property type="match status" value="1"/>
</dbReference>
<evidence type="ECO:0000259" key="4">
    <source>
        <dbReference type="PROSITE" id="PS50897"/>
    </source>
</evidence>
<feature type="domain" description="B30.2/SPRY" evidence="3">
    <location>
        <begin position="199"/>
        <end position="396"/>
    </location>
</feature>
<organism evidence="5 6">
    <name type="scientific">Phialemonium atrogriseum</name>
    <dbReference type="NCBI Taxonomy" id="1093897"/>
    <lineage>
        <taxon>Eukaryota</taxon>
        <taxon>Fungi</taxon>
        <taxon>Dikarya</taxon>
        <taxon>Ascomycota</taxon>
        <taxon>Pezizomycotina</taxon>
        <taxon>Sordariomycetes</taxon>
        <taxon>Sordariomycetidae</taxon>
        <taxon>Cephalothecales</taxon>
        <taxon>Cephalothecaceae</taxon>
        <taxon>Phialemonium</taxon>
    </lineage>
</organism>
<feature type="domain" description="CTLH" evidence="4">
    <location>
        <begin position="482"/>
        <end position="539"/>
    </location>
</feature>
<reference evidence="5" key="1">
    <citation type="submission" date="2023-06" db="EMBL/GenBank/DDBJ databases">
        <title>Genome-scale phylogeny and comparative genomics of the fungal order Sordariales.</title>
        <authorList>
            <consortium name="Lawrence Berkeley National Laboratory"/>
            <person name="Hensen N."/>
            <person name="Bonometti L."/>
            <person name="Westerberg I."/>
            <person name="Brannstrom I.O."/>
            <person name="Guillou S."/>
            <person name="Cros-Aarteil S."/>
            <person name="Calhoun S."/>
            <person name="Haridas S."/>
            <person name="Kuo A."/>
            <person name="Mondo S."/>
            <person name="Pangilinan J."/>
            <person name="Riley R."/>
            <person name="Labutti K."/>
            <person name="Andreopoulos B."/>
            <person name="Lipzen A."/>
            <person name="Chen C."/>
            <person name="Yanf M."/>
            <person name="Daum C."/>
            <person name="Ng V."/>
            <person name="Clum A."/>
            <person name="Steindorff A."/>
            <person name="Ohm R."/>
            <person name="Martin F."/>
            <person name="Silar P."/>
            <person name="Natvig D."/>
            <person name="Lalanne C."/>
            <person name="Gautier V."/>
            <person name="Ament-Velasquez S.L."/>
            <person name="Kruys A."/>
            <person name="Hutchinson M.I."/>
            <person name="Powell A.J."/>
            <person name="Barry K."/>
            <person name="Miller A.N."/>
            <person name="Grigoriev I.V."/>
            <person name="Debuchy R."/>
            <person name="Gladieux P."/>
            <person name="Thoren M.H."/>
            <person name="Johannesson H."/>
        </authorList>
    </citation>
    <scope>NUCLEOTIDE SEQUENCE</scope>
    <source>
        <strain evidence="5">8032-3</strain>
    </source>
</reference>
<evidence type="ECO:0000256" key="1">
    <source>
        <dbReference type="ARBA" id="ARBA00002343"/>
    </source>
</evidence>
<dbReference type="InterPro" id="IPR001870">
    <property type="entry name" value="B30.2/SPRY"/>
</dbReference>
<feature type="region of interest" description="Disordered" evidence="2">
    <location>
        <begin position="1"/>
        <end position="61"/>
    </location>
</feature>
<dbReference type="SMART" id="SM00667">
    <property type="entry name" value="LisH"/>
    <property type="match status" value="1"/>
</dbReference>
<accession>A0AAJ0C647</accession>
<feature type="compositionally biased region" description="Polar residues" evidence="2">
    <location>
        <begin position="29"/>
        <end position="39"/>
    </location>
</feature>
<dbReference type="SMART" id="SM00757">
    <property type="entry name" value="CRA"/>
    <property type="match status" value="1"/>
</dbReference>
<sequence length="713" mass="78918">MTNPYQHGSGFLPDSSSPTGAPGARQRRSSYASIVSGPSTLPRPPRAGAVSHLLNPPPDGADMQASGLYAAARSYGLDTARNGIAGDEAPGMSWPPRPSGLPWFSRAFEMYMSRDPLISDDYTQTANNGISTGFLSPSYLKGSVYLQKLEESHKTRVLTQREGHLTQPHAPGGGLPSNGSSANLQGSKLSPASHRGITFDVVEKPPAFEQDETVSPLPSRWNKEDKHSGIEVIGDGCEVEYRGNRSSSERDHEAYAIRADHYMPPQCGVYYFEIVVLNRRPEDTTIVIGFASKSVSLSRAPGWEPESWGYHGDDGLYYASQNVGKAYGPKFGQGDTVGCLVNFRTGTAKFTKNGQELPDISFRDANFRDAKGRLFPIIGLKKPGDHVMANFGQLPFQFNIDEYMEKQKLAILDQITKADTSRLAPPLNETALIQQLVLQFLQHDGYVETARAFAEEIHTEEGALSLDSNVEVEGINIKDDEDANRRQQIRRAVLEGKIDQALKCTSTFYPQVLKDHEQVYFRLRCRKFIEMIRKDALENIRLEGNPEMERKGFTTRQGHYHGEDAEMKEADEAGEWDEYMDTEDGDRGPSPVVGKLLEEALAYGQELRAEFDSDQNREMAKQLDQIFALIAYPNPLKVKEVSHLLDRTGRVAVAEELNSAILHSLGKSSRAALETLYAQTEVLLEDLREGGGDGAFVTLKEIIDGIPKSQLLQ</sequence>
<gene>
    <name evidence="5" type="ORF">QBC33DRAFT_555374</name>
</gene>
<dbReference type="CDD" id="cd12909">
    <property type="entry name" value="SPRY_RanBP9_10"/>
    <property type="match status" value="1"/>
</dbReference>
<dbReference type="PANTHER" id="PTHR12864">
    <property type="entry name" value="RAN BINDING PROTEIN 9-RELATED"/>
    <property type="match status" value="1"/>
</dbReference>
<dbReference type="InterPro" id="IPR006595">
    <property type="entry name" value="CTLH_C"/>
</dbReference>
<dbReference type="SMART" id="SM00668">
    <property type="entry name" value="CTLH"/>
    <property type="match status" value="1"/>
</dbReference>
<dbReference type="AlphaFoldDB" id="A0AAJ0C647"/>
<dbReference type="InterPro" id="IPR050618">
    <property type="entry name" value="Ubq-SigPath_Reg"/>
</dbReference>
<comment type="caution">
    <text evidence="5">The sequence shown here is derived from an EMBL/GenBank/DDBJ whole genome shotgun (WGS) entry which is preliminary data.</text>
</comment>
<evidence type="ECO:0000313" key="5">
    <source>
        <dbReference type="EMBL" id="KAK1770874.1"/>
    </source>
</evidence>
<dbReference type="InterPro" id="IPR043136">
    <property type="entry name" value="B30.2/SPRY_sf"/>
</dbReference>
<dbReference type="GeneID" id="85312817"/>
<dbReference type="PROSITE" id="PS50896">
    <property type="entry name" value="LISH"/>
    <property type="match status" value="1"/>
</dbReference>
<dbReference type="InterPro" id="IPR024964">
    <property type="entry name" value="CTLH/CRA"/>
</dbReference>
<dbReference type="InterPro" id="IPR035782">
    <property type="entry name" value="SPRY_RanBP9/10"/>
</dbReference>
<dbReference type="PROSITE" id="PS50897">
    <property type="entry name" value="CTLH"/>
    <property type="match status" value="1"/>
</dbReference>
<dbReference type="InterPro" id="IPR013144">
    <property type="entry name" value="CRA_dom"/>
</dbReference>
<feature type="region of interest" description="Disordered" evidence="2">
    <location>
        <begin position="164"/>
        <end position="191"/>
    </location>
</feature>
<proteinExistence type="predicted"/>
<feature type="compositionally biased region" description="Polar residues" evidence="2">
    <location>
        <begin position="177"/>
        <end position="190"/>
    </location>
</feature>
<dbReference type="Gene3D" id="2.60.120.920">
    <property type="match status" value="1"/>
</dbReference>
<dbReference type="InterPro" id="IPR003877">
    <property type="entry name" value="SPRY_dom"/>
</dbReference>
<dbReference type="Pfam" id="PF10607">
    <property type="entry name" value="CTLH"/>
    <property type="match status" value="1"/>
</dbReference>
<evidence type="ECO:0000256" key="2">
    <source>
        <dbReference type="SAM" id="MobiDB-lite"/>
    </source>
</evidence>
<dbReference type="InterPro" id="IPR006594">
    <property type="entry name" value="LisH"/>
</dbReference>
<dbReference type="PROSITE" id="PS50188">
    <property type="entry name" value="B302_SPRY"/>
    <property type="match status" value="1"/>
</dbReference>
<dbReference type="Pfam" id="PF08513">
    <property type="entry name" value="LisH"/>
    <property type="match status" value="1"/>
</dbReference>
<evidence type="ECO:0000259" key="3">
    <source>
        <dbReference type="PROSITE" id="PS50188"/>
    </source>
</evidence>
<dbReference type="RefSeq" id="XP_060287087.1">
    <property type="nucleotide sequence ID" value="XM_060429630.1"/>
</dbReference>
<dbReference type="SMART" id="SM00449">
    <property type="entry name" value="SPRY"/>
    <property type="match status" value="1"/>
</dbReference>
<dbReference type="EMBL" id="MU838999">
    <property type="protein sequence ID" value="KAK1770874.1"/>
    <property type="molecule type" value="Genomic_DNA"/>
</dbReference>
<dbReference type="InterPro" id="IPR013320">
    <property type="entry name" value="ConA-like_dom_sf"/>
</dbReference>
<name>A0AAJ0C647_9PEZI</name>
<protein>
    <submittedName>
        <fullName evidence="5">SPRY-domain-containing protein</fullName>
    </submittedName>
</protein>
<dbReference type="Pfam" id="PF00622">
    <property type="entry name" value="SPRY"/>
    <property type="match status" value="1"/>
</dbReference>
<comment type="function">
    <text evidence="1">Involved in the proteasome-dependent degradation of fructose-1,6-bisphosphatase.</text>
</comment>